<feature type="transmembrane region" description="Helical" evidence="6">
    <location>
        <begin position="244"/>
        <end position="261"/>
    </location>
</feature>
<feature type="transmembrane region" description="Helical" evidence="6">
    <location>
        <begin position="267"/>
        <end position="283"/>
    </location>
</feature>
<keyword evidence="3 6" id="KW-0812">Transmembrane</keyword>
<dbReference type="GO" id="GO:0016020">
    <property type="term" value="C:membrane"/>
    <property type="evidence" value="ECO:0007669"/>
    <property type="project" value="UniProtKB-SubCell"/>
</dbReference>
<evidence type="ECO:0000256" key="4">
    <source>
        <dbReference type="ARBA" id="ARBA00022989"/>
    </source>
</evidence>
<reference evidence="8 9" key="1">
    <citation type="submission" date="2017-04" db="EMBL/GenBank/DDBJ databases">
        <title>Comparative genome analysis of Subtercola boreus.</title>
        <authorList>
            <person name="Cho Y.-J."/>
            <person name="Cho A."/>
            <person name="Kim O.-S."/>
            <person name="Lee J.-I."/>
        </authorList>
    </citation>
    <scope>NUCLEOTIDE SEQUENCE [LARGE SCALE GENOMIC DNA]</scope>
    <source>
        <strain evidence="8 9">P27444</strain>
    </source>
</reference>
<feature type="transmembrane region" description="Helical" evidence="6">
    <location>
        <begin position="88"/>
        <end position="108"/>
    </location>
</feature>
<dbReference type="InterPro" id="IPR037185">
    <property type="entry name" value="EmrE-like"/>
</dbReference>
<evidence type="ECO:0000256" key="1">
    <source>
        <dbReference type="ARBA" id="ARBA00004141"/>
    </source>
</evidence>
<dbReference type="InterPro" id="IPR050638">
    <property type="entry name" value="AA-Vitamin_Transporters"/>
</dbReference>
<evidence type="ECO:0000256" key="5">
    <source>
        <dbReference type="ARBA" id="ARBA00023136"/>
    </source>
</evidence>
<name>A0A3E0W2J9_9MICO</name>
<feature type="domain" description="EamA" evidence="7">
    <location>
        <begin position="147"/>
        <end position="283"/>
    </location>
</feature>
<dbReference type="InterPro" id="IPR000620">
    <property type="entry name" value="EamA_dom"/>
</dbReference>
<dbReference type="PANTHER" id="PTHR32322">
    <property type="entry name" value="INNER MEMBRANE TRANSPORTER"/>
    <property type="match status" value="1"/>
</dbReference>
<dbReference type="AlphaFoldDB" id="A0A3E0W2J9"/>
<evidence type="ECO:0000256" key="3">
    <source>
        <dbReference type="ARBA" id="ARBA00022692"/>
    </source>
</evidence>
<evidence type="ECO:0000256" key="2">
    <source>
        <dbReference type="ARBA" id="ARBA00007362"/>
    </source>
</evidence>
<sequence>MLLLFIAMGLVWGSSFLFMKVALTGVSFGQVAWARLVLGALTLGLIVLIGRYPLPREPIVYLHFLVLGAVGCVVPFLCFAWAEQYVSSSLASIYNATTPIMTALMATLAFRVERLNRNQVLGIALGILGTVVIIGPWAYAALTGDLLGQFACLLASLCYGFTFGYTRRFLSSRSSIQGVPFAFLQIGMGAAVMLVLTPVLALAPVALDVPVVASLVALGALGTGIVYVWNITVLRSWGPTSTSTVTYITPVIGVLLGVLVLGDRFGWNAPVGAALVLLGILLTQRRLRLLRTRVESVHPAQPVGADPAATP</sequence>
<keyword evidence="4 6" id="KW-1133">Transmembrane helix</keyword>
<comment type="subcellular location">
    <subcellularLocation>
        <location evidence="1">Membrane</location>
        <topology evidence="1">Multi-pass membrane protein</topology>
    </subcellularLocation>
</comment>
<feature type="transmembrane region" description="Helical" evidence="6">
    <location>
        <begin position="120"/>
        <end position="140"/>
    </location>
</feature>
<evidence type="ECO:0000313" key="9">
    <source>
        <dbReference type="Proteomes" id="UP000256709"/>
    </source>
</evidence>
<dbReference type="EMBL" id="NBXA01000003">
    <property type="protein sequence ID" value="RFA16220.1"/>
    <property type="molecule type" value="Genomic_DNA"/>
</dbReference>
<dbReference type="SUPFAM" id="SSF103481">
    <property type="entry name" value="Multidrug resistance efflux transporter EmrE"/>
    <property type="match status" value="2"/>
</dbReference>
<dbReference type="PANTHER" id="PTHR32322:SF9">
    <property type="entry name" value="AMINO-ACID METABOLITE EFFLUX PUMP-RELATED"/>
    <property type="match status" value="1"/>
</dbReference>
<organism evidence="8 9">
    <name type="scientific">Subtercola boreus</name>
    <dbReference type="NCBI Taxonomy" id="120213"/>
    <lineage>
        <taxon>Bacteria</taxon>
        <taxon>Bacillati</taxon>
        <taxon>Actinomycetota</taxon>
        <taxon>Actinomycetes</taxon>
        <taxon>Micrococcales</taxon>
        <taxon>Microbacteriaceae</taxon>
        <taxon>Subtercola</taxon>
    </lineage>
</organism>
<comment type="similarity">
    <text evidence="2">Belongs to the EamA transporter family.</text>
</comment>
<proteinExistence type="inferred from homology"/>
<accession>A0A3E0W2J9</accession>
<feature type="transmembrane region" description="Helical" evidence="6">
    <location>
        <begin position="178"/>
        <end position="203"/>
    </location>
</feature>
<dbReference type="Pfam" id="PF00892">
    <property type="entry name" value="EamA"/>
    <property type="match status" value="2"/>
</dbReference>
<dbReference type="OrthoDB" id="5242975at2"/>
<protein>
    <submittedName>
        <fullName evidence="8">EamA family transporter</fullName>
    </submittedName>
</protein>
<feature type="domain" description="EamA" evidence="7">
    <location>
        <begin position="2"/>
        <end position="134"/>
    </location>
</feature>
<dbReference type="Proteomes" id="UP000256709">
    <property type="component" value="Unassembled WGS sequence"/>
</dbReference>
<feature type="transmembrane region" description="Helical" evidence="6">
    <location>
        <begin position="59"/>
        <end position="82"/>
    </location>
</feature>
<evidence type="ECO:0000256" key="6">
    <source>
        <dbReference type="SAM" id="Phobius"/>
    </source>
</evidence>
<evidence type="ECO:0000259" key="7">
    <source>
        <dbReference type="Pfam" id="PF00892"/>
    </source>
</evidence>
<keyword evidence="5 6" id="KW-0472">Membrane</keyword>
<dbReference type="Gene3D" id="1.10.3730.20">
    <property type="match status" value="1"/>
</dbReference>
<feature type="transmembrane region" description="Helical" evidence="6">
    <location>
        <begin position="146"/>
        <end position="166"/>
    </location>
</feature>
<feature type="transmembrane region" description="Helical" evidence="6">
    <location>
        <begin position="33"/>
        <end position="52"/>
    </location>
</feature>
<evidence type="ECO:0000313" key="8">
    <source>
        <dbReference type="EMBL" id="RFA16220.1"/>
    </source>
</evidence>
<gene>
    <name evidence="8" type="ORF">B7R21_02225</name>
</gene>
<comment type="caution">
    <text evidence="8">The sequence shown here is derived from an EMBL/GenBank/DDBJ whole genome shotgun (WGS) entry which is preliminary data.</text>
</comment>
<feature type="transmembrane region" description="Helical" evidence="6">
    <location>
        <begin position="209"/>
        <end position="232"/>
    </location>
</feature>